<proteinExistence type="predicted"/>
<accession>A0A382UX67</accession>
<evidence type="ECO:0000313" key="1">
    <source>
        <dbReference type="EMBL" id="SVD38863.1"/>
    </source>
</evidence>
<reference evidence="1" key="1">
    <citation type="submission" date="2018-05" db="EMBL/GenBank/DDBJ databases">
        <authorList>
            <person name="Lanie J.A."/>
            <person name="Ng W.-L."/>
            <person name="Kazmierczak K.M."/>
            <person name="Andrzejewski T.M."/>
            <person name="Davidsen T.M."/>
            <person name="Wayne K.J."/>
            <person name="Tettelin H."/>
            <person name="Glass J.I."/>
            <person name="Rusch D."/>
            <person name="Podicherti R."/>
            <person name="Tsui H.-C.T."/>
            <person name="Winkler M.E."/>
        </authorList>
    </citation>
    <scope>NUCLEOTIDE SEQUENCE</scope>
</reference>
<gene>
    <name evidence="1" type="ORF">METZ01_LOCUS391717</name>
</gene>
<dbReference type="AlphaFoldDB" id="A0A382UX67"/>
<protein>
    <submittedName>
        <fullName evidence="1">Uncharacterized protein</fullName>
    </submittedName>
</protein>
<name>A0A382UX67_9ZZZZ</name>
<sequence>MLPATINTSTGLKVVDIMCLATPVRSSKVTVLAKEVPFSINIISLP</sequence>
<organism evidence="1">
    <name type="scientific">marine metagenome</name>
    <dbReference type="NCBI Taxonomy" id="408172"/>
    <lineage>
        <taxon>unclassified sequences</taxon>
        <taxon>metagenomes</taxon>
        <taxon>ecological metagenomes</taxon>
    </lineage>
</organism>
<dbReference type="EMBL" id="UINC01147502">
    <property type="protein sequence ID" value="SVD38863.1"/>
    <property type="molecule type" value="Genomic_DNA"/>
</dbReference>